<proteinExistence type="inferred from homology"/>
<dbReference type="InterPro" id="IPR017945">
    <property type="entry name" value="DHBP_synth_RibB-like_a/b_dom"/>
</dbReference>
<evidence type="ECO:0000259" key="15">
    <source>
        <dbReference type="PROSITE" id="PS51163"/>
    </source>
</evidence>
<evidence type="ECO:0000256" key="12">
    <source>
        <dbReference type="ARBA" id="ARBA00048366"/>
    </source>
</evidence>
<dbReference type="InterPro" id="IPR006070">
    <property type="entry name" value="Sua5-like_dom"/>
</dbReference>
<evidence type="ECO:0000256" key="6">
    <source>
        <dbReference type="ARBA" id="ARBA00022679"/>
    </source>
</evidence>
<dbReference type="PANTHER" id="PTHR17490">
    <property type="entry name" value="SUA5"/>
    <property type="match status" value="1"/>
</dbReference>
<dbReference type="Proteomes" id="UP000243024">
    <property type="component" value="Unassembled WGS sequence"/>
</dbReference>
<keyword evidence="8 13" id="KW-0548">Nucleotidyltransferase</keyword>
<feature type="binding site" evidence="14">
    <location>
        <position position="75"/>
    </location>
    <ligand>
        <name>L-threonine</name>
        <dbReference type="ChEBI" id="CHEBI:57926"/>
    </ligand>
</feature>
<accession>A0A179ING8</accession>
<dbReference type="Gene3D" id="3.40.50.11030">
    <property type="entry name" value="Threonylcarbamoyl-AMP synthase, C-terminal domain"/>
    <property type="match status" value="1"/>
</dbReference>
<comment type="similarity">
    <text evidence="2 13">Belongs to the SUA5 family.</text>
</comment>
<evidence type="ECO:0000256" key="2">
    <source>
        <dbReference type="ARBA" id="ARBA00007663"/>
    </source>
</evidence>
<organism evidence="16 17">
    <name type="scientific">Hydrogenibacillus schlegelii</name>
    <name type="common">Bacillus schlegelii</name>
    <dbReference type="NCBI Taxonomy" id="1484"/>
    <lineage>
        <taxon>Bacteria</taxon>
        <taxon>Bacillati</taxon>
        <taxon>Bacillota</taxon>
        <taxon>Bacilli</taxon>
        <taxon>Bacillales</taxon>
        <taxon>Bacillales Family X. Incertae Sedis</taxon>
        <taxon>Hydrogenibacillus</taxon>
    </lineage>
</organism>
<dbReference type="EMBL" id="JXBB01000023">
    <property type="protein sequence ID" value="OAR04198.1"/>
    <property type="molecule type" value="Genomic_DNA"/>
</dbReference>
<dbReference type="AlphaFoldDB" id="A0A179ING8"/>
<dbReference type="STRING" id="1484.SA87_07030"/>
<dbReference type="GO" id="GO:0061710">
    <property type="term" value="F:L-threonylcarbamoyladenylate synthase"/>
    <property type="evidence" value="ECO:0007669"/>
    <property type="project" value="UniProtKB-EC"/>
</dbReference>
<comment type="catalytic activity">
    <reaction evidence="12 13">
        <text>L-threonine + hydrogencarbonate + ATP = L-threonylcarbamoyladenylate + diphosphate + H2O</text>
        <dbReference type="Rhea" id="RHEA:36407"/>
        <dbReference type="ChEBI" id="CHEBI:15377"/>
        <dbReference type="ChEBI" id="CHEBI:17544"/>
        <dbReference type="ChEBI" id="CHEBI:30616"/>
        <dbReference type="ChEBI" id="CHEBI:33019"/>
        <dbReference type="ChEBI" id="CHEBI:57926"/>
        <dbReference type="ChEBI" id="CHEBI:73682"/>
        <dbReference type="EC" id="2.7.7.87"/>
    </reaction>
</comment>
<dbReference type="PIRSF" id="PIRSF004930">
    <property type="entry name" value="Tln_factor_SUA5"/>
    <property type="match status" value="1"/>
</dbReference>
<evidence type="ECO:0000256" key="7">
    <source>
        <dbReference type="ARBA" id="ARBA00022694"/>
    </source>
</evidence>
<keyword evidence="7 13" id="KW-0819">tRNA processing</keyword>
<comment type="caution">
    <text evidence="16">The sequence shown here is derived from an EMBL/GenBank/DDBJ whole genome shotgun (WGS) entry which is preliminary data.</text>
</comment>
<dbReference type="OrthoDB" id="9814580at2"/>
<sequence>MTVTRVLVVEPHAPETELLTAPAIREAAAILRRGGLVAFPTETVYGLGAVATDARAVARLFAAKGRPADNPLIVHLAAAEDAVRVARDIPPEAWRLWVRYAPGPLTLVLPSRGTVAPAALAGLPTVAVRIPAHPVARALIRAAGAPIVAPSANRSGRPSPTTAAHVLEDLAGRIDAVVDGGPAGIGLESTVLDVTRRPAIVLRPGAVTVEMLEAVLGDGAVVDPAAPLREGEAPRSPGMKYRHYAPDVPLALLDLEDGAGAAVEALRALLAGSGPPPAVLATEEDAARLRALLAAAGVPSDRLRWVIVGRRSEPQTVAAALYGAFRSLRPEAVSRAFFVRLPETGLFRAVMNRVRKAAGDPPFPGQDAAPAAPAPE</sequence>
<keyword evidence="6 13" id="KW-0808">Transferase</keyword>
<evidence type="ECO:0000256" key="11">
    <source>
        <dbReference type="ARBA" id="ARBA00029774"/>
    </source>
</evidence>
<gene>
    <name evidence="16" type="ORF">SA87_07030</name>
</gene>
<dbReference type="FunFam" id="3.90.870.10:FF:000009">
    <property type="entry name" value="Threonylcarbamoyl-AMP synthase, putative"/>
    <property type="match status" value="1"/>
</dbReference>
<reference evidence="16 17" key="1">
    <citation type="submission" date="2015-09" db="EMBL/GenBank/DDBJ databases">
        <title>Draft genome sequence of Hydrogenibacillus schlegelii DSM 2000.</title>
        <authorList>
            <person name="Hemp J."/>
        </authorList>
    </citation>
    <scope>NUCLEOTIDE SEQUENCE [LARGE SCALE GENOMIC DNA]</scope>
    <source>
        <strain evidence="16 17">MA 48</strain>
    </source>
</reference>
<feature type="binding site" evidence="14">
    <location>
        <position position="66"/>
    </location>
    <ligand>
        <name>ATP</name>
        <dbReference type="ChEBI" id="CHEBI:30616"/>
    </ligand>
</feature>
<dbReference type="GO" id="GO:0000049">
    <property type="term" value="F:tRNA binding"/>
    <property type="evidence" value="ECO:0007669"/>
    <property type="project" value="TreeGrafter"/>
</dbReference>
<feature type="binding site" evidence="14">
    <location>
        <position position="149"/>
    </location>
    <ligand>
        <name>L-threonine</name>
        <dbReference type="ChEBI" id="CHEBI:57926"/>
    </ligand>
</feature>
<feature type="binding site" evidence="14">
    <location>
        <position position="189"/>
    </location>
    <ligand>
        <name>L-threonine</name>
        <dbReference type="ChEBI" id="CHEBI:57926"/>
    </ligand>
</feature>
<dbReference type="GO" id="GO:0006450">
    <property type="term" value="P:regulation of translational fidelity"/>
    <property type="evidence" value="ECO:0007669"/>
    <property type="project" value="TreeGrafter"/>
</dbReference>
<evidence type="ECO:0000256" key="3">
    <source>
        <dbReference type="ARBA" id="ARBA00012584"/>
    </source>
</evidence>
<dbReference type="InterPro" id="IPR005145">
    <property type="entry name" value="Sua5_C"/>
</dbReference>
<dbReference type="PANTHER" id="PTHR17490:SF16">
    <property type="entry name" value="THREONYLCARBAMOYL-AMP SYNTHASE"/>
    <property type="match status" value="1"/>
</dbReference>
<keyword evidence="10 13" id="KW-0067">ATP-binding</keyword>
<evidence type="ECO:0000313" key="17">
    <source>
        <dbReference type="Proteomes" id="UP000243024"/>
    </source>
</evidence>
<feature type="binding site" evidence="14">
    <location>
        <position position="244"/>
    </location>
    <ligand>
        <name>ATP</name>
        <dbReference type="ChEBI" id="CHEBI:30616"/>
    </ligand>
</feature>
<dbReference type="GO" id="GO:0003725">
    <property type="term" value="F:double-stranded RNA binding"/>
    <property type="evidence" value="ECO:0007669"/>
    <property type="project" value="UniProtKB-UniRule"/>
</dbReference>
<comment type="subcellular location">
    <subcellularLocation>
        <location evidence="1 13">Cytoplasm</location>
    </subcellularLocation>
</comment>
<dbReference type="InterPro" id="IPR050156">
    <property type="entry name" value="TC-AMP_synthase_SUA5"/>
</dbReference>
<evidence type="ECO:0000256" key="9">
    <source>
        <dbReference type="ARBA" id="ARBA00022741"/>
    </source>
</evidence>
<evidence type="ECO:0000256" key="14">
    <source>
        <dbReference type="PIRSR" id="PIRSR004930-1"/>
    </source>
</evidence>
<evidence type="ECO:0000313" key="16">
    <source>
        <dbReference type="EMBL" id="OAR04198.1"/>
    </source>
</evidence>
<keyword evidence="17" id="KW-1185">Reference proteome</keyword>
<name>A0A179ING8_HYDSH</name>
<evidence type="ECO:0000256" key="1">
    <source>
        <dbReference type="ARBA" id="ARBA00004496"/>
    </source>
</evidence>
<dbReference type="GO" id="GO:0005524">
    <property type="term" value="F:ATP binding"/>
    <property type="evidence" value="ECO:0007669"/>
    <property type="project" value="UniProtKB-UniRule"/>
</dbReference>
<feature type="binding site" evidence="14">
    <location>
        <position position="129"/>
    </location>
    <ligand>
        <name>L-threonine</name>
        <dbReference type="ChEBI" id="CHEBI:57926"/>
    </ligand>
</feature>
<dbReference type="NCBIfam" id="TIGR00057">
    <property type="entry name" value="L-threonylcarbamoyladenylate synthase"/>
    <property type="match status" value="1"/>
</dbReference>
<feature type="binding site" evidence="14">
    <location>
        <position position="43"/>
    </location>
    <ligand>
        <name>L-threonine</name>
        <dbReference type="ChEBI" id="CHEBI:57926"/>
    </ligand>
</feature>
<feature type="binding site" evidence="14">
    <location>
        <position position="159"/>
    </location>
    <ligand>
        <name>ATP</name>
        <dbReference type="ChEBI" id="CHEBI:30616"/>
    </ligand>
</feature>
<dbReference type="GO" id="GO:0008033">
    <property type="term" value="P:tRNA processing"/>
    <property type="evidence" value="ECO:0007669"/>
    <property type="project" value="UniProtKB-KW"/>
</dbReference>
<feature type="binding site" evidence="14">
    <location>
        <position position="70"/>
    </location>
    <ligand>
        <name>ATP</name>
        <dbReference type="ChEBI" id="CHEBI:30616"/>
    </ligand>
</feature>
<keyword evidence="5 13" id="KW-0963">Cytoplasm</keyword>
<dbReference type="InterPro" id="IPR038385">
    <property type="entry name" value="Sua5/YwlC_C"/>
</dbReference>
<keyword evidence="9 13" id="KW-0547">Nucleotide-binding</keyword>
<feature type="domain" description="YrdC-like" evidence="15">
    <location>
        <begin position="21"/>
        <end position="207"/>
    </location>
</feature>
<protein>
    <recommendedName>
        <fullName evidence="4 13">Threonylcarbamoyl-AMP synthase</fullName>
        <shortName evidence="13">TC-AMP synthase</shortName>
        <ecNumber evidence="3 13">2.7.7.87</ecNumber>
    </recommendedName>
    <alternativeName>
        <fullName evidence="11 13">L-threonylcarbamoyladenylate synthase</fullName>
    </alternativeName>
</protein>
<dbReference type="GO" id="GO:0005737">
    <property type="term" value="C:cytoplasm"/>
    <property type="evidence" value="ECO:0007669"/>
    <property type="project" value="UniProtKB-SubCell"/>
</dbReference>
<evidence type="ECO:0000256" key="4">
    <source>
        <dbReference type="ARBA" id="ARBA00015492"/>
    </source>
</evidence>
<dbReference type="Gene3D" id="3.90.870.10">
    <property type="entry name" value="DHBP synthase"/>
    <property type="match status" value="1"/>
</dbReference>
<evidence type="ECO:0000256" key="13">
    <source>
        <dbReference type="PIRNR" id="PIRNR004930"/>
    </source>
</evidence>
<evidence type="ECO:0000256" key="8">
    <source>
        <dbReference type="ARBA" id="ARBA00022695"/>
    </source>
</evidence>
<dbReference type="InterPro" id="IPR010923">
    <property type="entry name" value="T(6)A37_SUA5"/>
</dbReference>
<feature type="binding site" evidence="14">
    <location>
        <position position="203"/>
    </location>
    <ligand>
        <name>ATP</name>
        <dbReference type="ChEBI" id="CHEBI:30616"/>
    </ligand>
</feature>
<comment type="function">
    <text evidence="13">Required for the formation of a threonylcarbamoyl group on adenosine at position 37 (t(6)A37) in tRNAs that read codons beginning with adenine.</text>
</comment>
<dbReference type="RefSeq" id="WP_066201515.1">
    <property type="nucleotide sequence ID" value="NZ_CBCSAS010000008.1"/>
</dbReference>
<evidence type="ECO:0000256" key="5">
    <source>
        <dbReference type="ARBA" id="ARBA00022490"/>
    </source>
</evidence>
<dbReference type="Pfam" id="PF01300">
    <property type="entry name" value="Sua5_yciO_yrdC"/>
    <property type="match status" value="1"/>
</dbReference>
<dbReference type="Pfam" id="PF03481">
    <property type="entry name" value="Sua5_C"/>
    <property type="match status" value="1"/>
</dbReference>
<feature type="binding site" evidence="14">
    <location>
        <position position="125"/>
    </location>
    <ligand>
        <name>ATP</name>
        <dbReference type="ChEBI" id="CHEBI:30616"/>
    </ligand>
</feature>
<evidence type="ECO:0000256" key="10">
    <source>
        <dbReference type="ARBA" id="ARBA00022840"/>
    </source>
</evidence>
<dbReference type="SUPFAM" id="SSF55821">
    <property type="entry name" value="YrdC/RibB"/>
    <property type="match status" value="1"/>
</dbReference>
<dbReference type="PROSITE" id="PS51163">
    <property type="entry name" value="YRDC"/>
    <property type="match status" value="1"/>
</dbReference>
<feature type="binding site" evidence="14">
    <location>
        <position position="151"/>
    </location>
    <ligand>
        <name>ATP</name>
        <dbReference type="ChEBI" id="CHEBI:30616"/>
    </ligand>
</feature>
<dbReference type="EC" id="2.7.7.87" evidence="3 13"/>